<proteinExistence type="inferred from homology"/>
<evidence type="ECO:0000256" key="1">
    <source>
        <dbReference type="ARBA" id="ARBA00022741"/>
    </source>
</evidence>
<feature type="domain" description="RapZ-like N-terminal" evidence="5">
    <location>
        <begin position="3"/>
        <end position="156"/>
    </location>
</feature>
<reference evidence="7 8" key="1">
    <citation type="submission" date="2024-06" db="EMBL/GenBank/DDBJ databases">
        <authorList>
            <person name="Chen R.Y."/>
        </authorList>
    </citation>
    <scope>NUCLEOTIDE SEQUENCE [LARGE SCALE GENOMIC DNA]</scope>
    <source>
        <strain evidence="7 8">D2</strain>
    </source>
</reference>
<evidence type="ECO:0000256" key="2">
    <source>
        <dbReference type="ARBA" id="ARBA00022840"/>
    </source>
</evidence>
<dbReference type="InterPro" id="IPR005337">
    <property type="entry name" value="RapZ-like"/>
</dbReference>
<dbReference type="Pfam" id="PF03668">
    <property type="entry name" value="RapZ-like_N"/>
    <property type="match status" value="1"/>
</dbReference>
<keyword evidence="3 4" id="KW-0342">GTP-binding</keyword>
<gene>
    <name evidence="7" type="primary">rapZ</name>
    <name evidence="7" type="ORF">ABS311_15545</name>
</gene>
<evidence type="ECO:0000256" key="3">
    <source>
        <dbReference type="ARBA" id="ARBA00023134"/>
    </source>
</evidence>
<evidence type="ECO:0000313" key="7">
    <source>
        <dbReference type="EMBL" id="MER2493293.1"/>
    </source>
</evidence>
<keyword evidence="1 4" id="KW-0547">Nucleotide-binding</keyword>
<keyword evidence="2 4" id="KW-0067">ATP-binding</keyword>
<protein>
    <submittedName>
        <fullName evidence="7">RNase adapter RapZ</fullName>
    </submittedName>
</protein>
<dbReference type="HAMAP" id="MF_00636">
    <property type="entry name" value="RapZ_like"/>
    <property type="match status" value="1"/>
</dbReference>
<dbReference type="PIRSF" id="PIRSF005052">
    <property type="entry name" value="P-loopkin"/>
    <property type="match status" value="1"/>
</dbReference>
<feature type="binding site" evidence="4">
    <location>
        <begin position="57"/>
        <end position="60"/>
    </location>
    <ligand>
        <name>GTP</name>
        <dbReference type="ChEBI" id="CHEBI:37565"/>
    </ligand>
</feature>
<feature type="binding site" evidence="4">
    <location>
        <begin position="9"/>
        <end position="16"/>
    </location>
    <ligand>
        <name>ATP</name>
        <dbReference type="ChEBI" id="CHEBI:30616"/>
    </ligand>
</feature>
<feature type="domain" description="RapZ C-terminal" evidence="6">
    <location>
        <begin position="164"/>
        <end position="282"/>
    </location>
</feature>
<dbReference type="RefSeq" id="WP_143870588.1">
    <property type="nucleotide sequence ID" value="NZ_CP041660.1"/>
</dbReference>
<dbReference type="EMBL" id="JBELOE010000259">
    <property type="protein sequence ID" value="MER2493293.1"/>
    <property type="molecule type" value="Genomic_DNA"/>
</dbReference>
<evidence type="ECO:0000259" key="6">
    <source>
        <dbReference type="Pfam" id="PF22740"/>
    </source>
</evidence>
<dbReference type="NCBIfam" id="NF003828">
    <property type="entry name" value="PRK05416.1"/>
    <property type="match status" value="1"/>
</dbReference>
<dbReference type="PANTHER" id="PTHR30448:SF0">
    <property type="entry name" value="RNASE ADAPTER PROTEIN RAPZ"/>
    <property type="match status" value="1"/>
</dbReference>
<accession>A0ABV1RK22</accession>
<keyword evidence="8" id="KW-1185">Reference proteome</keyword>
<dbReference type="InterPro" id="IPR053930">
    <property type="entry name" value="RapZ-like_N"/>
</dbReference>
<organism evidence="7 8">
    <name type="scientific">Catenovulum sediminis</name>
    <dbReference type="NCBI Taxonomy" id="1740262"/>
    <lineage>
        <taxon>Bacteria</taxon>
        <taxon>Pseudomonadati</taxon>
        <taxon>Pseudomonadota</taxon>
        <taxon>Gammaproteobacteria</taxon>
        <taxon>Alteromonadales</taxon>
        <taxon>Alteromonadaceae</taxon>
        <taxon>Catenovulum</taxon>
    </lineage>
</organism>
<dbReference type="InterPro" id="IPR027417">
    <property type="entry name" value="P-loop_NTPase"/>
</dbReference>
<evidence type="ECO:0000259" key="5">
    <source>
        <dbReference type="Pfam" id="PF03668"/>
    </source>
</evidence>
<dbReference type="Pfam" id="PF22740">
    <property type="entry name" value="PapZ_C"/>
    <property type="match status" value="1"/>
</dbReference>
<sequence>MQQFVILSGRSGSGKSTALDQLEDAGFYCVDNIPIQLLPFLPEALKGKYNRIALNLDIRNIADWQQDLSNIIAQLKSVADVVVVYMDSSNQTLLKRYSETRRVHPLSLMQAGLSLEEAIQEEGELLRPIREISDLFIDSSELSIHDLNKIITNKVLNKKAGHLKLVFQSFGFKFGMPTDADYVFDARFLPNPHWDESLRAMTGLDKPVQEFLKQHDEVQAFIEKIQDCIESWLPMLEQNNRSYVTVAIGCTGGKHRSVYVTETLGWYFAKKHSDVAIVHREQNKFDS</sequence>
<dbReference type="SUPFAM" id="SSF52540">
    <property type="entry name" value="P-loop containing nucleoside triphosphate hydrolases"/>
    <property type="match status" value="1"/>
</dbReference>
<dbReference type="Proteomes" id="UP001467690">
    <property type="component" value="Unassembled WGS sequence"/>
</dbReference>
<dbReference type="PANTHER" id="PTHR30448">
    <property type="entry name" value="RNASE ADAPTER PROTEIN RAPZ"/>
    <property type="match status" value="1"/>
</dbReference>
<dbReference type="InterPro" id="IPR053931">
    <property type="entry name" value="RapZ_C"/>
</dbReference>
<evidence type="ECO:0000313" key="8">
    <source>
        <dbReference type="Proteomes" id="UP001467690"/>
    </source>
</evidence>
<name>A0ABV1RK22_9ALTE</name>
<evidence type="ECO:0000256" key="4">
    <source>
        <dbReference type="HAMAP-Rule" id="MF_00636"/>
    </source>
</evidence>
<comment type="caution">
    <text evidence="7">The sequence shown here is derived from an EMBL/GenBank/DDBJ whole genome shotgun (WGS) entry which is preliminary data.</text>
</comment>